<reference evidence="2 3" key="1">
    <citation type="submission" date="2011-02" db="EMBL/GenBank/DDBJ databases">
        <title>The Genome Sequence of Sphaeroforma arctica JP610.</title>
        <authorList>
            <consortium name="The Broad Institute Genome Sequencing Platform"/>
            <person name="Russ C."/>
            <person name="Cuomo C."/>
            <person name="Young S.K."/>
            <person name="Zeng Q."/>
            <person name="Gargeya S."/>
            <person name="Alvarado L."/>
            <person name="Berlin A."/>
            <person name="Chapman S.B."/>
            <person name="Chen Z."/>
            <person name="Freedman E."/>
            <person name="Gellesch M."/>
            <person name="Goldberg J."/>
            <person name="Griggs A."/>
            <person name="Gujja S."/>
            <person name="Heilman E."/>
            <person name="Heiman D."/>
            <person name="Howarth C."/>
            <person name="Mehta T."/>
            <person name="Neiman D."/>
            <person name="Pearson M."/>
            <person name="Roberts A."/>
            <person name="Saif S."/>
            <person name="Shea T."/>
            <person name="Shenoy N."/>
            <person name="Sisk P."/>
            <person name="Stolte C."/>
            <person name="Sykes S."/>
            <person name="White J."/>
            <person name="Yandava C."/>
            <person name="Burger G."/>
            <person name="Gray M.W."/>
            <person name="Holland P.W.H."/>
            <person name="King N."/>
            <person name="Lang F.B.F."/>
            <person name="Roger A.J."/>
            <person name="Ruiz-Trillo I."/>
            <person name="Haas B."/>
            <person name="Nusbaum C."/>
            <person name="Birren B."/>
        </authorList>
    </citation>
    <scope>NUCLEOTIDE SEQUENCE [LARGE SCALE GENOMIC DNA]</scope>
    <source>
        <strain evidence="2 3">JP610</strain>
    </source>
</reference>
<name>A0A0L0F2I9_9EUKA</name>
<keyword evidence="3" id="KW-1185">Reference proteome</keyword>
<protein>
    <recommendedName>
        <fullName evidence="1">Rapamycin-insensitive companion of mTOR middle domain-containing protein</fullName>
    </recommendedName>
</protein>
<proteinExistence type="predicted"/>
<dbReference type="GeneID" id="25917149"/>
<evidence type="ECO:0000313" key="3">
    <source>
        <dbReference type="Proteomes" id="UP000054560"/>
    </source>
</evidence>
<accession>A0A0L0F2I9</accession>
<dbReference type="EMBL" id="KQ250170">
    <property type="protein sequence ID" value="KNC70824.1"/>
    <property type="molecule type" value="Genomic_DNA"/>
</dbReference>
<dbReference type="GO" id="GO:0031932">
    <property type="term" value="C:TORC2 complex"/>
    <property type="evidence" value="ECO:0007669"/>
    <property type="project" value="InterPro"/>
</dbReference>
<dbReference type="Pfam" id="PF14666">
    <property type="entry name" value="RICTOR_M"/>
    <property type="match status" value="1"/>
</dbReference>
<gene>
    <name evidence="2" type="ORF">SARC_16645</name>
</gene>
<dbReference type="AlphaFoldDB" id="A0A0L0F2I9"/>
<sequence>LMERYHLDRGLYSILNTRSRSDLHRIMVTSMDFNRGGHARVILQRLLSHEDVSLRELSTQSLAEWVRHSPEDFATWGISMLCEQVGGVWINPGFCLA</sequence>
<feature type="domain" description="Rapamycin-insensitive companion of mTOR middle" evidence="1">
    <location>
        <begin position="1"/>
        <end position="64"/>
    </location>
</feature>
<dbReference type="OrthoDB" id="271111at2759"/>
<evidence type="ECO:0000313" key="2">
    <source>
        <dbReference type="EMBL" id="KNC70824.1"/>
    </source>
</evidence>
<organism evidence="2 3">
    <name type="scientific">Sphaeroforma arctica JP610</name>
    <dbReference type="NCBI Taxonomy" id="667725"/>
    <lineage>
        <taxon>Eukaryota</taxon>
        <taxon>Ichthyosporea</taxon>
        <taxon>Ichthyophonida</taxon>
        <taxon>Sphaeroforma</taxon>
    </lineage>
</organism>
<dbReference type="PANTHER" id="PTHR13298">
    <property type="entry name" value="CYTOSOLIC REGULATOR PIANISSIMO"/>
    <property type="match status" value="1"/>
</dbReference>
<feature type="non-terminal residue" evidence="2">
    <location>
        <position position="1"/>
    </location>
</feature>
<dbReference type="InterPro" id="IPR028268">
    <property type="entry name" value="Pianissimo_fam"/>
</dbReference>
<dbReference type="RefSeq" id="XP_014144726.1">
    <property type="nucleotide sequence ID" value="XM_014289251.1"/>
</dbReference>
<evidence type="ECO:0000259" key="1">
    <source>
        <dbReference type="Pfam" id="PF14666"/>
    </source>
</evidence>
<dbReference type="Proteomes" id="UP000054560">
    <property type="component" value="Unassembled WGS sequence"/>
</dbReference>
<dbReference type="PANTHER" id="PTHR13298:SF11">
    <property type="entry name" value="RAPAMYCIN-INSENSITIVE COMPANION OF MTOR"/>
    <property type="match status" value="1"/>
</dbReference>
<dbReference type="InterPro" id="IPR029451">
    <property type="entry name" value="RICTOR_M"/>
</dbReference>
<dbReference type="GO" id="GO:0038203">
    <property type="term" value="P:TORC2 signaling"/>
    <property type="evidence" value="ECO:0007669"/>
    <property type="project" value="TreeGrafter"/>
</dbReference>